<feature type="domain" description="Solute-binding protein family 5" evidence="5">
    <location>
        <begin position="47"/>
        <end position="144"/>
    </location>
</feature>
<gene>
    <name evidence="6" type="ORF">JKL49_14995</name>
</gene>
<sequence length="146" mass="16668">MVGRRAGDRRRLRLRLSPHPRSQDRLDLFLPRLPAEERPGGERGQGALTAVGARAIDAGTLELTLEHPAPYLPELLKHQSFFPVPKHAVEKWGDAWVKPGRYVSNGPYKLMSWQLGDHIEVVKNPYFYDAKNVCVDRIDYFPTPTR</sequence>
<dbReference type="PANTHER" id="PTHR30290">
    <property type="entry name" value="PERIPLASMIC BINDING COMPONENT OF ABC TRANSPORTER"/>
    <property type="match status" value="1"/>
</dbReference>
<comment type="subcellular location">
    <subcellularLocation>
        <location evidence="1">Periplasm</location>
    </subcellularLocation>
</comment>
<dbReference type="SUPFAM" id="SSF53850">
    <property type="entry name" value="Periplasmic binding protein-like II"/>
    <property type="match status" value="1"/>
</dbReference>
<evidence type="ECO:0000313" key="6">
    <source>
        <dbReference type="EMBL" id="QQZ48738.1"/>
    </source>
</evidence>
<comment type="similarity">
    <text evidence="2">Belongs to the bacterial solute-binding protein 5 family.</text>
</comment>
<keyword evidence="3" id="KW-0813">Transport</keyword>
<reference evidence="6" key="1">
    <citation type="submission" date="2021-01" db="EMBL/GenBank/DDBJ databases">
        <title>Genome sequence of Phenylobacterium sp. 20VBR1 isolated from a valley glaceir, Ny-Alesund, Svalbard.</title>
        <authorList>
            <person name="Thomas F.A."/>
            <person name="Krishnan K.P."/>
            <person name="Sinha R.K."/>
        </authorList>
    </citation>
    <scope>NUCLEOTIDE SEQUENCE</scope>
    <source>
        <strain evidence="6">20VBR1</strain>
    </source>
</reference>
<accession>A0A974S7Q7</accession>
<organism evidence="6">
    <name type="scientific">Phenylobacterium glaciei</name>
    <dbReference type="NCBI Taxonomy" id="2803784"/>
    <lineage>
        <taxon>Bacteria</taxon>
        <taxon>Pseudomonadati</taxon>
        <taxon>Pseudomonadota</taxon>
        <taxon>Alphaproteobacteria</taxon>
        <taxon>Caulobacterales</taxon>
        <taxon>Caulobacteraceae</taxon>
        <taxon>Phenylobacterium</taxon>
    </lineage>
</organism>
<dbReference type="Pfam" id="PF00496">
    <property type="entry name" value="SBP_bac_5"/>
    <property type="match status" value="1"/>
</dbReference>
<dbReference type="InterPro" id="IPR039424">
    <property type="entry name" value="SBP_5"/>
</dbReference>
<protein>
    <recommendedName>
        <fullName evidence="5">Solute-binding protein family 5 domain-containing protein</fullName>
    </recommendedName>
</protein>
<dbReference type="GO" id="GO:0030313">
    <property type="term" value="C:cell envelope"/>
    <property type="evidence" value="ECO:0007669"/>
    <property type="project" value="UniProtKB-SubCell"/>
</dbReference>
<proteinExistence type="inferred from homology"/>
<dbReference type="InterPro" id="IPR000914">
    <property type="entry name" value="SBP_5_dom"/>
</dbReference>
<dbReference type="EMBL" id="CP068570">
    <property type="protein sequence ID" value="QQZ48738.1"/>
    <property type="molecule type" value="Genomic_DNA"/>
</dbReference>
<name>A0A974S7Q7_9CAUL</name>
<evidence type="ECO:0000256" key="4">
    <source>
        <dbReference type="ARBA" id="ARBA00022729"/>
    </source>
</evidence>
<dbReference type="GO" id="GO:0015833">
    <property type="term" value="P:peptide transport"/>
    <property type="evidence" value="ECO:0007669"/>
    <property type="project" value="TreeGrafter"/>
</dbReference>
<dbReference type="GO" id="GO:1904680">
    <property type="term" value="F:peptide transmembrane transporter activity"/>
    <property type="evidence" value="ECO:0007669"/>
    <property type="project" value="TreeGrafter"/>
</dbReference>
<dbReference type="Gene3D" id="3.40.190.10">
    <property type="entry name" value="Periplasmic binding protein-like II"/>
    <property type="match status" value="1"/>
</dbReference>
<evidence type="ECO:0000259" key="5">
    <source>
        <dbReference type="Pfam" id="PF00496"/>
    </source>
</evidence>
<keyword evidence="4" id="KW-0732">Signal</keyword>
<evidence type="ECO:0000256" key="2">
    <source>
        <dbReference type="ARBA" id="ARBA00005695"/>
    </source>
</evidence>
<evidence type="ECO:0000256" key="3">
    <source>
        <dbReference type="ARBA" id="ARBA00022448"/>
    </source>
</evidence>
<evidence type="ECO:0000256" key="1">
    <source>
        <dbReference type="ARBA" id="ARBA00004418"/>
    </source>
</evidence>
<dbReference type="AlphaFoldDB" id="A0A974S7Q7"/>
<dbReference type="PANTHER" id="PTHR30290:SF10">
    <property type="entry name" value="PERIPLASMIC OLIGOPEPTIDE-BINDING PROTEIN-RELATED"/>
    <property type="match status" value="1"/>
</dbReference>